<sequence>MAALRVPLHAILSRAGPSSARLLLPLHAHLVVSGRLAASPAVITSLVSLYARGPAALHPAVPLLLPASAPPPLPCFNAALSLPHALALPLFRRLLAAHSPDAFSFPPLFASAPASPNLLALHALALRFGLAHDLFCASALLRAGA</sequence>
<name>A0A811PAM6_9POAL</name>
<comment type="caution">
    <text evidence="1">The sequence shown here is derived from an EMBL/GenBank/DDBJ whole genome shotgun (WGS) entry which is preliminary data.</text>
</comment>
<accession>A0A811PAM6</accession>
<evidence type="ECO:0000313" key="2">
    <source>
        <dbReference type="Proteomes" id="UP000604825"/>
    </source>
</evidence>
<dbReference type="EMBL" id="CAJGYO010000006">
    <property type="protein sequence ID" value="CAD6236229.1"/>
    <property type="molecule type" value="Genomic_DNA"/>
</dbReference>
<reference evidence="1" key="1">
    <citation type="submission" date="2020-10" db="EMBL/GenBank/DDBJ databases">
        <authorList>
            <person name="Han B."/>
            <person name="Lu T."/>
            <person name="Zhao Q."/>
            <person name="Huang X."/>
            <person name="Zhao Y."/>
        </authorList>
    </citation>
    <scope>NUCLEOTIDE SEQUENCE</scope>
</reference>
<proteinExistence type="predicted"/>
<dbReference type="Proteomes" id="UP000604825">
    <property type="component" value="Unassembled WGS sequence"/>
</dbReference>
<protein>
    <submittedName>
        <fullName evidence="1">Uncharacterized protein</fullName>
    </submittedName>
</protein>
<keyword evidence="2" id="KW-1185">Reference proteome</keyword>
<evidence type="ECO:0000313" key="1">
    <source>
        <dbReference type="EMBL" id="CAD6236229.1"/>
    </source>
</evidence>
<organism evidence="1 2">
    <name type="scientific">Miscanthus lutarioriparius</name>
    <dbReference type="NCBI Taxonomy" id="422564"/>
    <lineage>
        <taxon>Eukaryota</taxon>
        <taxon>Viridiplantae</taxon>
        <taxon>Streptophyta</taxon>
        <taxon>Embryophyta</taxon>
        <taxon>Tracheophyta</taxon>
        <taxon>Spermatophyta</taxon>
        <taxon>Magnoliopsida</taxon>
        <taxon>Liliopsida</taxon>
        <taxon>Poales</taxon>
        <taxon>Poaceae</taxon>
        <taxon>PACMAD clade</taxon>
        <taxon>Panicoideae</taxon>
        <taxon>Andropogonodae</taxon>
        <taxon>Andropogoneae</taxon>
        <taxon>Saccharinae</taxon>
        <taxon>Miscanthus</taxon>
    </lineage>
</organism>
<dbReference type="AlphaFoldDB" id="A0A811PAM6"/>
<gene>
    <name evidence="1" type="ORF">NCGR_LOCUS24198</name>
</gene>